<evidence type="ECO:0000256" key="6">
    <source>
        <dbReference type="PROSITE-ProRule" id="PRU00043"/>
    </source>
</evidence>
<name>A0A850XRU0_PIACA</name>
<protein>
    <submittedName>
        <fullName evidence="10">PCD16 protein</fullName>
    </submittedName>
</protein>
<evidence type="ECO:0000313" key="9">
    <source>
        <dbReference type="EMBL" id="NWH70870.1"/>
    </source>
</evidence>
<evidence type="ECO:0000256" key="4">
    <source>
        <dbReference type="ARBA" id="ARBA00023136"/>
    </source>
</evidence>
<dbReference type="Pfam" id="PF00028">
    <property type="entry name" value="Cadherin"/>
    <property type="match status" value="1"/>
</dbReference>
<sequence>PPLFERQEYRQSVPEVVYPGSFVLQVTARDKDQGPNGEVRYSLRPGGPDASSAWFSIDPATG</sequence>
<keyword evidence="5" id="KW-0325">Glycoprotein</keyword>
<reference evidence="10" key="1">
    <citation type="submission" date="2019-09" db="EMBL/GenBank/DDBJ databases">
        <title>Bird 10,000 Genomes (B10K) Project - Family phase.</title>
        <authorList>
            <person name="Zhang G."/>
        </authorList>
    </citation>
    <scope>NUCLEOTIDE SEQUENCE</scope>
    <source>
        <strain evidence="10">B10K-DU-008-47</strain>
        <tissue evidence="10">Mixed tissue sample</tissue>
    </source>
</reference>
<dbReference type="GO" id="GO:0007156">
    <property type="term" value="P:homophilic cell adhesion via plasma membrane adhesion molecules"/>
    <property type="evidence" value="ECO:0007669"/>
    <property type="project" value="InterPro"/>
</dbReference>
<dbReference type="EMBL" id="WAAB01103302">
    <property type="protein sequence ID" value="NWH83115.1"/>
    <property type="molecule type" value="Genomic_DNA"/>
</dbReference>
<gene>
    <name evidence="10" type="primary">Dchs1_3</name>
    <name evidence="9" type="synonym">Dchs1_1</name>
    <name evidence="10" type="ORF">PIACAY_R14527</name>
    <name evidence="9" type="ORF">PIACAY_R15482</name>
</gene>
<evidence type="ECO:0000256" key="5">
    <source>
        <dbReference type="ARBA" id="ARBA00023180"/>
    </source>
</evidence>
<feature type="region of interest" description="Disordered" evidence="7">
    <location>
        <begin position="30"/>
        <end position="62"/>
    </location>
</feature>
<keyword evidence="6" id="KW-0106">Calcium</keyword>
<evidence type="ECO:0000256" key="1">
    <source>
        <dbReference type="ARBA" id="ARBA00004167"/>
    </source>
</evidence>
<proteinExistence type="predicted"/>
<organism evidence="10 11">
    <name type="scientific">Piaya cayana</name>
    <name type="common">Common squirrel cuckoo</name>
    <dbReference type="NCBI Taxonomy" id="33601"/>
    <lineage>
        <taxon>Eukaryota</taxon>
        <taxon>Metazoa</taxon>
        <taxon>Chordata</taxon>
        <taxon>Craniata</taxon>
        <taxon>Vertebrata</taxon>
        <taxon>Euteleostomi</taxon>
        <taxon>Archelosauria</taxon>
        <taxon>Archosauria</taxon>
        <taxon>Dinosauria</taxon>
        <taxon>Saurischia</taxon>
        <taxon>Theropoda</taxon>
        <taxon>Coelurosauria</taxon>
        <taxon>Aves</taxon>
        <taxon>Neognathae</taxon>
        <taxon>Neoaves</taxon>
        <taxon>Otidimorphae</taxon>
        <taxon>Cuculiformes</taxon>
        <taxon>Coccyzidae</taxon>
        <taxon>Piaya</taxon>
    </lineage>
</organism>
<keyword evidence="3" id="KW-1133">Transmembrane helix</keyword>
<dbReference type="PANTHER" id="PTHR24028:SF328">
    <property type="entry name" value="CADHERIN-3"/>
    <property type="match status" value="1"/>
</dbReference>
<feature type="non-terminal residue" evidence="10">
    <location>
        <position position="62"/>
    </location>
</feature>
<keyword evidence="11" id="KW-1185">Reference proteome</keyword>
<evidence type="ECO:0000313" key="11">
    <source>
        <dbReference type="Proteomes" id="UP000653271"/>
    </source>
</evidence>
<keyword evidence="2" id="KW-0812">Transmembrane</keyword>
<dbReference type="GO" id="GO:0005886">
    <property type="term" value="C:plasma membrane"/>
    <property type="evidence" value="ECO:0007669"/>
    <property type="project" value="TreeGrafter"/>
</dbReference>
<feature type="domain" description="Cadherin" evidence="8">
    <location>
        <begin position="5"/>
        <end position="62"/>
    </location>
</feature>
<dbReference type="InterPro" id="IPR002126">
    <property type="entry name" value="Cadherin-like_dom"/>
</dbReference>
<dbReference type="PANTHER" id="PTHR24028">
    <property type="entry name" value="CADHERIN-87A"/>
    <property type="match status" value="1"/>
</dbReference>
<accession>A0A850XRU0</accession>
<evidence type="ECO:0000313" key="10">
    <source>
        <dbReference type="EMBL" id="NWH83115.1"/>
    </source>
</evidence>
<dbReference type="OrthoDB" id="6252479at2759"/>
<dbReference type="GO" id="GO:0005509">
    <property type="term" value="F:calcium ion binding"/>
    <property type="evidence" value="ECO:0007669"/>
    <property type="project" value="UniProtKB-UniRule"/>
</dbReference>
<feature type="non-terminal residue" evidence="10">
    <location>
        <position position="1"/>
    </location>
</feature>
<comment type="caution">
    <text evidence="10">The sequence shown here is derived from an EMBL/GenBank/DDBJ whole genome shotgun (WGS) entry which is preliminary data.</text>
</comment>
<dbReference type="AlphaFoldDB" id="A0A850XRU0"/>
<evidence type="ECO:0000259" key="8">
    <source>
        <dbReference type="PROSITE" id="PS50268"/>
    </source>
</evidence>
<comment type="subcellular location">
    <subcellularLocation>
        <location evidence="1">Membrane</location>
        <topology evidence="1">Single-pass membrane protein</topology>
    </subcellularLocation>
</comment>
<dbReference type="CDD" id="cd11304">
    <property type="entry name" value="Cadherin_repeat"/>
    <property type="match status" value="1"/>
</dbReference>
<dbReference type="PROSITE" id="PS50268">
    <property type="entry name" value="CADHERIN_2"/>
    <property type="match status" value="1"/>
</dbReference>
<dbReference type="SUPFAM" id="SSF49313">
    <property type="entry name" value="Cadherin-like"/>
    <property type="match status" value="1"/>
</dbReference>
<keyword evidence="4" id="KW-0472">Membrane</keyword>
<evidence type="ECO:0000256" key="3">
    <source>
        <dbReference type="ARBA" id="ARBA00022989"/>
    </source>
</evidence>
<evidence type="ECO:0000256" key="7">
    <source>
        <dbReference type="SAM" id="MobiDB-lite"/>
    </source>
</evidence>
<dbReference type="Proteomes" id="UP000653271">
    <property type="component" value="Unassembled WGS sequence"/>
</dbReference>
<dbReference type="EMBL" id="WAAB01003213">
    <property type="protein sequence ID" value="NWH70870.1"/>
    <property type="molecule type" value="Genomic_DNA"/>
</dbReference>
<evidence type="ECO:0000256" key="2">
    <source>
        <dbReference type="ARBA" id="ARBA00022692"/>
    </source>
</evidence>
<dbReference type="InterPro" id="IPR050174">
    <property type="entry name" value="Protocadherin/Cadherin-CA"/>
</dbReference>
<dbReference type="Gene3D" id="2.60.40.60">
    <property type="entry name" value="Cadherins"/>
    <property type="match status" value="1"/>
</dbReference>
<dbReference type="InterPro" id="IPR015919">
    <property type="entry name" value="Cadherin-like_sf"/>
</dbReference>